<protein>
    <submittedName>
        <fullName evidence="2">PadR family transcriptional regulator</fullName>
    </submittedName>
</protein>
<dbReference type="RefSeq" id="WP_093650546.1">
    <property type="nucleotide sequence ID" value="NZ_CTEN01000003.1"/>
</dbReference>
<gene>
    <name evidence="2" type="ORF">BN1356_01279</name>
</gene>
<organism evidence="2 3">
    <name type="scientific">Streptococcus varani</name>
    <dbReference type="NCBI Taxonomy" id="1608583"/>
    <lineage>
        <taxon>Bacteria</taxon>
        <taxon>Bacillati</taxon>
        <taxon>Bacillota</taxon>
        <taxon>Bacilli</taxon>
        <taxon>Lactobacillales</taxon>
        <taxon>Streptococcaceae</taxon>
        <taxon>Streptococcus</taxon>
    </lineage>
</organism>
<dbReference type="InterPro" id="IPR036388">
    <property type="entry name" value="WH-like_DNA-bd_sf"/>
</dbReference>
<dbReference type="STRING" id="1608583.BN1356_01279"/>
<dbReference type="InterPro" id="IPR036390">
    <property type="entry name" value="WH_DNA-bd_sf"/>
</dbReference>
<dbReference type="Proteomes" id="UP000198604">
    <property type="component" value="Unassembled WGS sequence"/>
</dbReference>
<dbReference type="AlphaFoldDB" id="A0A0E4H500"/>
<evidence type="ECO:0000259" key="1">
    <source>
        <dbReference type="Pfam" id="PF03551"/>
    </source>
</evidence>
<dbReference type="OrthoDB" id="9814826at2"/>
<dbReference type="PANTHER" id="PTHR33169:SF13">
    <property type="entry name" value="PADR-FAMILY TRANSCRIPTIONAL REGULATOR"/>
    <property type="match status" value="1"/>
</dbReference>
<name>A0A0E4H500_9STRE</name>
<dbReference type="PANTHER" id="PTHR33169">
    <property type="entry name" value="PADR-FAMILY TRANSCRIPTIONAL REGULATOR"/>
    <property type="match status" value="1"/>
</dbReference>
<keyword evidence="3" id="KW-1185">Reference proteome</keyword>
<dbReference type="InterPro" id="IPR052509">
    <property type="entry name" value="Metal_resp_DNA-bind_regulator"/>
</dbReference>
<dbReference type="SUPFAM" id="SSF46785">
    <property type="entry name" value="Winged helix' DNA-binding domain"/>
    <property type="match status" value="1"/>
</dbReference>
<reference evidence="3" key="1">
    <citation type="submission" date="2015-03" db="EMBL/GenBank/DDBJ databases">
        <authorList>
            <person name="Urmite Genomes"/>
        </authorList>
    </citation>
    <scope>NUCLEOTIDE SEQUENCE [LARGE SCALE GENOMIC DNA]</scope>
    <source>
        <strain evidence="3">FF10</strain>
    </source>
</reference>
<proteinExistence type="predicted"/>
<accession>A0A0E4H500</accession>
<evidence type="ECO:0000313" key="2">
    <source>
        <dbReference type="EMBL" id="CQR24933.1"/>
    </source>
</evidence>
<dbReference type="Gene3D" id="1.10.10.10">
    <property type="entry name" value="Winged helix-like DNA-binding domain superfamily/Winged helix DNA-binding domain"/>
    <property type="match status" value="1"/>
</dbReference>
<dbReference type="InterPro" id="IPR005149">
    <property type="entry name" value="Tscrpt_reg_PadR_N"/>
</dbReference>
<feature type="domain" description="Transcription regulator PadR N-terminal" evidence="1">
    <location>
        <begin position="12"/>
        <end position="79"/>
    </location>
</feature>
<dbReference type="EMBL" id="CTEN01000003">
    <property type="protein sequence ID" value="CQR24933.1"/>
    <property type="molecule type" value="Genomic_DNA"/>
</dbReference>
<sequence>MQQALTEGIFYILLSLTEAKHGYGIMQHVAELSNNRVKLAAGTLYGALTNLKKKGWIELEEEDKDKKTYLITSTGLEILKAELARLEELSQNGRQILGGK</sequence>
<dbReference type="Pfam" id="PF03551">
    <property type="entry name" value="PadR"/>
    <property type="match status" value="1"/>
</dbReference>
<evidence type="ECO:0000313" key="3">
    <source>
        <dbReference type="Proteomes" id="UP000198604"/>
    </source>
</evidence>